<name>A0A4Y8ZNJ9_9SPHN</name>
<dbReference type="InterPro" id="IPR036909">
    <property type="entry name" value="Cyt_c-like_dom_sf"/>
</dbReference>
<dbReference type="Proteomes" id="UP000298213">
    <property type="component" value="Unassembled WGS sequence"/>
</dbReference>
<dbReference type="GO" id="GO:0046872">
    <property type="term" value="F:metal ion binding"/>
    <property type="evidence" value="ECO:0007669"/>
    <property type="project" value="UniProtKB-KW"/>
</dbReference>
<dbReference type="PROSITE" id="PS51007">
    <property type="entry name" value="CYTC"/>
    <property type="match status" value="1"/>
</dbReference>
<dbReference type="InterPro" id="IPR009056">
    <property type="entry name" value="Cyt_c-like_dom"/>
</dbReference>
<evidence type="ECO:0000313" key="8">
    <source>
        <dbReference type="Proteomes" id="UP000298213"/>
    </source>
</evidence>
<accession>A0A4Y8ZNJ9</accession>
<evidence type="ECO:0000256" key="2">
    <source>
        <dbReference type="ARBA" id="ARBA00022723"/>
    </source>
</evidence>
<comment type="caution">
    <text evidence="7">The sequence shown here is derived from an EMBL/GenBank/DDBJ whole genome shotgun (WGS) entry which is preliminary data.</text>
</comment>
<gene>
    <name evidence="7" type="ORF">E2493_14270</name>
</gene>
<sequence length="200" mass="20678">MNHLARTIVTGAVCAVLGSGVTGWLVHTDGRARGRSLSLASLSALPPEGAPARVPLGDLAGAAKATMPGRLANPLESDPGAVVEGERLYKEMNCAGCHGYAAKGGMGPDLTDAHWRYGGTPVQIYKSIYEGRPKGMPAWGRALPQRSIWQLTRYIETLGGSFPTEAYHAGLQGDLADERGAGSSKSPAHGDSGEGAGGDK</sequence>
<dbReference type="PANTHER" id="PTHR33751">
    <property type="entry name" value="CBB3-TYPE CYTOCHROME C OXIDASE SUBUNIT FIXP"/>
    <property type="match status" value="1"/>
</dbReference>
<feature type="region of interest" description="Disordered" evidence="5">
    <location>
        <begin position="175"/>
        <end position="200"/>
    </location>
</feature>
<feature type="domain" description="Cytochrome c" evidence="6">
    <location>
        <begin position="80"/>
        <end position="159"/>
    </location>
</feature>
<keyword evidence="2 4" id="KW-0479">Metal-binding</keyword>
<organism evidence="7 8">
    <name type="scientific">Sphingomonas parva</name>
    <dbReference type="NCBI Taxonomy" id="2555898"/>
    <lineage>
        <taxon>Bacteria</taxon>
        <taxon>Pseudomonadati</taxon>
        <taxon>Pseudomonadota</taxon>
        <taxon>Alphaproteobacteria</taxon>
        <taxon>Sphingomonadales</taxon>
        <taxon>Sphingomonadaceae</taxon>
        <taxon>Sphingomonas</taxon>
    </lineage>
</organism>
<dbReference type="AlphaFoldDB" id="A0A4Y8ZNJ9"/>
<evidence type="ECO:0000256" key="1">
    <source>
        <dbReference type="ARBA" id="ARBA00022617"/>
    </source>
</evidence>
<dbReference type="EMBL" id="SPDV01000029">
    <property type="protein sequence ID" value="TFI57534.1"/>
    <property type="molecule type" value="Genomic_DNA"/>
</dbReference>
<dbReference type="GO" id="GO:0009055">
    <property type="term" value="F:electron transfer activity"/>
    <property type="evidence" value="ECO:0007669"/>
    <property type="project" value="InterPro"/>
</dbReference>
<proteinExistence type="predicted"/>
<evidence type="ECO:0000259" key="6">
    <source>
        <dbReference type="PROSITE" id="PS51007"/>
    </source>
</evidence>
<dbReference type="GO" id="GO:0020037">
    <property type="term" value="F:heme binding"/>
    <property type="evidence" value="ECO:0007669"/>
    <property type="project" value="InterPro"/>
</dbReference>
<dbReference type="PANTHER" id="PTHR33751:SF1">
    <property type="entry name" value="CBB3-TYPE CYTOCHROME C OXIDASE SUBUNIT FIXP"/>
    <property type="match status" value="1"/>
</dbReference>
<evidence type="ECO:0000256" key="3">
    <source>
        <dbReference type="ARBA" id="ARBA00023004"/>
    </source>
</evidence>
<reference evidence="7 8" key="1">
    <citation type="submission" date="2019-03" db="EMBL/GenBank/DDBJ databases">
        <title>Genome sequence of Sphingomonas sp. 17J27-24.</title>
        <authorList>
            <person name="Kim M."/>
            <person name="Maeng S."/>
            <person name="Sathiyaraj S."/>
        </authorList>
    </citation>
    <scope>NUCLEOTIDE SEQUENCE [LARGE SCALE GENOMIC DNA]</scope>
    <source>
        <strain evidence="7 8">17J27-24</strain>
    </source>
</reference>
<dbReference type="Pfam" id="PF13442">
    <property type="entry name" value="Cytochrome_CBB3"/>
    <property type="match status" value="1"/>
</dbReference>
<evidence type="ECO:0000256" key="5">
    <source>
        <dbReference type="SAM" id="MobiDB-lite"/>
    </source>
</evidence>
<dbReference type="Gene3D" id="1.10.760.10">
    <property type="entry name" value="Cytochrome c-like domain"/>
    <property type="match status" value="1"/>
</dbReference>
<keyword evidence="8" id="KW-1185">Reference proteome</keyword>
<keyword evidence="1 4" id="KW-0349">Heme</keyword>
<keyword evidence="3 4" id="KW-0408">Iron</keyword>
<dbReference type="InterPro" id="IPR050597">
    <property type="entry name" value="Cytochrome_c_Oxidase_Subunit"/>
</dbReference>
<dbReference type="OrthoDB" id="9811281at2"/>
<evidence type="ECO:0000256" key="4">
    <source>
        <dbReference type="PROSITE-ProRule" id="PRU00433"/>
    </source>
</evidence>
<evidence type="ECO:0000313" key="7">
    <source>
        <dbReference type="EMBL" id="TFI57534.1"/>
    </source>
</evidence>
<dbReference type="SUPFAM" id="SSF46626">
    <property type="entry name" value="Cytochrome c"/>
    <property type="match status" value="1"/>
</dbReference>
<protein>
    <submittedName>
        <fullName evidence="7">C-type cytochrome</fullName>
    </submittedName>
</protein>
<dbReference type="RefSeq" id="WP_135087948.1">
    <property type="nucleotide sequence ID" value="NZ_SPDV01000029.1"/>
</dbReference>